<keyword evidence="7 8" id="KW-0472">Membrane</keyword>
<dbReference type="SMART" id="SM00397">
    <property type="entry name" value="t_SNARE"/>
    <property type="match status" value="1"/>
</dbReference>
<dbReference type="GO" id="GO:0005789">
    <property type="term" value="C:endoplasmic reticulum membrane"/>
    <property type="evidence" value="ECO:0007669"/>
    <property type="project" value="TreeGrafter"/>
</dbReference>
<dbReference type="Pfam" id="PF05008">
    <property type="entry name" value="V-SNARE"/>
    <property type="match status" value="1"/>
</dbReference>
<dbReference type="GO" id="GO:0031902">
    <property type="term" value="C:late endosome membrane"/>
    <property type="evidence" value="ECO:0007669"/>
    <property type="project" value="TreeGrafter"/>
</dbReference>
<dbReference type="Gene3D" id="1.20.5.110">
    <property type="match status" value="1"/>
</dbReference>
<evidence type="ECO:0000256" key="7">
    <source>
        <dbReference type="ARBA" id="ARBA00023136"/>
    </source>
</evidence>
<dbReference type="PROSITE" id="PS50192">
    <property type="entry name" value="T_SNARE"/>
    <property type="match status" value="1"/>
</dbReference>
<comment type="subcellular location">
    <subcellularLocation>
        <location evidence="1">Membrane</location>
        <topology evidence="1">Single-pass type IV membrane protein</topology>
    </subcellularLocation>
</comment>
<dbReference type="CDD" id="cd15861">
    <property type="entry name" value="SNARE_SNAP25N_23N_29N_SEC9N"/>
    <property type="match status" value="1"/>
</dbReference>
<name>A0A7S3DJ67_9EUKA</name>
<keyword evidence="6" id="KW-0175">Coiled coil</keyword>
<keyword evidence="2" id="KW-0813">Transport</keyword>
<proteinExistence type="predicted"/>
<dbReference type="GO" id="GO:0005484">
    <property type="term" value="F:SNAP receptor activity"/>
    <property type="evidence" value="ECO:0007669"/>
    <property type="project" value="InterPro"/>
</dbReference>
<dbReference type="GO" id="GO:0031201">
    <property type="term" value="C:SNARE complex"/>
    <property type="evidence" value="ECO:0007669"/>
    <property type="project" value="InterPro"/>
</dbReference>
<feature type="transmembrane region" description="Helical" evidence="8">
    <location>
        <begin position="197"/>
        <end position="218"/>
    </location>
</feature>
<dbReference type="SUPFAM" id="SSF58038">
    <property type="entry name" value="SNARE fusion complex"/>
    <property type="match status" value="1"/>
</dbReference>
<evidence type="ECO:0000256" key="5">
    <source>
        <dbReference type="ARBA" id="ARBA00022989"/>
    </source>
</evidence>
<dbReference type="Gene3D" id="1.20.58.400">
    <property type="entry name" value="t-snare proteins"/>
    <property type="match status" value="1"/>
</dbReference>
<reference evidence="10" key="1">
    <citation type="submission" date="2021-01" db="EMBL/GenBank/DDBJ databases">
        <authorList>
            <person name="Corre E."/>
            <person name="Pelletier E."/>
            <person name="Niang G."/>
            <person name="Scheremetjew M."/>
            <person name="Finn R."/>
            <person name="Kale V."/>
            <person name="Holt S."/>
            <person name="Cochrane G."/>
            <person name="Meng A."/>
            <person name="Brown T."/>
            <person name="Cohen L."/>
        </authorList>
    </citation>
    <scope>NUCLEOTIDE SEQUENCE</scope>
    <source>
        <strain evidence="10">NIES-2562</strain>
    </source>
</reference>
<dbReference type="PANTHER" id="PTHR21230:SF79">
    <property type="entry name" value="T-SNARE COILED-COIL HOMOLOGY DOMAIN-CONTAINING PROTEIN"/>
    <property type="match status" value="1"/>
</dbReference>
<dbReference type="InterPro" id="IPR000727">
    <property type="entry name" value="T_SNARE_dom"/>
</dbReference>
<dbReference type="AlphaFoldDB" id="A0A7S3DJ67"/>
<keyword evidence="4" id="KW-0653">Protein transport</keyword>
<evidence type="ECO:0000256" key="1">
    <source>
        <dbReference type="ARBA" id="ARBA00004211"/>
    </source>
</evidence>
<dbReference type="GO" id="GO:0005794">
    <property type="term" value="C:Golgi apparatus"/>
    <property type="evidence" value="ECO:0007669"/>
    <property type="project" value="TreeGrafter"/>
</dbReference>
<organism evidence="10">
    <name type="scientific">Palpitomonas bilix</name>
    <dbReference type="NCBI Taxonomy" id="652834"/>
    <lineage>
        <taxon>Eukaryota</taxon>
        <taxon>Eukaryota incertae sedis</taxon>
    </lineage>
</organism>
<feature type="domain" description="T-SNARE coiled-coil homology" evidence="9">
    <location>
        <begin position="126"/>
        <end position="188"/>
    </location>
</feature>
<dbReference type="GO" id="GO:0012507">
    <property type="term" value="C:ER to Golgi transport vesicle membrane"/>
    <property type="evidence" value="ECO:0007669"/>
    <property type="project" value="TreeGrafter"/>
</dbReference>
<dbReference type="GO" id="GO:0006886">
    <property type="term" value="P:intracellular protein transport"/>
    <property type="evidence" value="ECO:0007669"/>
    <property type="project" value="InterPro"/>
</dbReference>
<dbReference type="GO" id="GO:0000149">
    <property type="term" value="F:SNARE binding"/>
    <property type="evidence" value="ECO:0007669"/>
    <property type="project" value="TreeGrafter"/>
</dbReference>
<evidence type="ECO:0000256" key="3">
    <source>
        <dbReference type="ARBA" id="ARBA00022692"/>
    </source>
</evidence>
<accession>A0A7S3DJ67</accession>
<gene>
    <name evidence="10" type="ORF">PBIL07802_LOCUS21118</name>
</gene>
<dbReference type="InterPro" id="IPR044766">
    <property type="entry name" value="NPSN/SNAP25-like_N_SNARE"/>
</dbReference>
<dbReference type="GO" id="GO:0006906">
    <property type="term" value="P:vesicle fusion"/>
    <property type="evidence" value="ECO:0007669"/>
    <property type="project" value="TreeGrafter"/>
</dbReference>
<dbReference type="InterPro" id="IPR038407">
    <property type="entry name" value="v-SNARE_N_sf"/>
</dbReference>
<sequence>MAEEIQFLDEELNEICVEIRKGVDELAGGRFKGDARAEKIAHINKRLTRAKQVLHSYKVELRELSPEDLPQFNQKSKEYNNLISKLSNDFSAAKQAGDREELVGGRSTTEIDPDKMTAKEIIDTAKKVQDDSKASTMRSLQKVEQAEAIGKDTAATLKQQTEQLKSIHAEVEEVESNIKRGAKLARSFLKSMATDKLVIVLICLIVLAIVGIIAYQAAMGQGPLANFTSGV</sequence>
<evidence type="ECO:0000256" key="4">
    <source>
        <dbReference type="ARBA" id="ARBA00022927"/>
    </source>
</evidence>
<evidence type="ECO:0000256" key="2">
    <source>
        <dbReference type="ARBA" id="ARBA00022448"/>
    </source>
</evidence>
<keyword evidence="5 8" id="KW-1133">Transmembrane helix</keyword>
<evidence type="ECO:0000256" key="6">
    <source>
        <dbReference type="ARBA" id="ARBA00023054"/>
    </source>
</evidence>
<protein>
    <recommendedName>
        <fullName evidence="9">t-SNARE coiled-coil homology domain-containing protein</fullName>
    </recommendedName>
</protein>
<dbReference type="EMBL" id="HBIB01032588">
    <property type="protein sequence ID" value="CAE0258852.1"/>
    <property type="molecule type" value="Transcribed_RNA"/>
</dbReference>
<keyword evidence="3 8" id="KW-0812">Transmembrane</keyword>
<dbReference type="InterPro" id="IPR007705">
    <property type="entry name" value="Vesicle_trsprt_v-SNARE_N"/>
</dbReference>
<dbReference type="PANTHER" id="PTHR21230">
    <property type="entry name" value="VESICLE TRANSPORT V-SNARE PROTEIN VTI1-RELATED"/>
    <property type="match status" value="1"/>
</dbReference>
<evidence type="ECO:0000256" key="8">
    <source>
        <dbReference type="SAM" id="Phobius"/>
    </source>
</evidence>
<evidence type="ECO:0000313" key="10">
    <source>
        <dbReference type="EMBL" id="CAE0258852.1"/>
    </source>
</evidence>
<evidence type="ECO:0000259" key="9">
    <source>
        <dbReference type="PROSITE" id="PS50192"/>
    </source>
</evidence>